<dbReference type="PANTHER" id="PTHR11157">
    <property type="entry name" value="FATTY ACID ACYL TRANSFERASE-RELATED"/>
    <property type="match status" value="1"/>
</dbReference>
<comment type="catalytic activity">
    <reaction evidence="11">
        <text>a very-long-chain acyl-CoA + malonyl-CoA + H(+) = a very-long-chain 3-oxoacyl-CoA + CO2 + CoA</text>
        <dbReference type="Rhea" id="RHEA:32727"/>
        <dbReference type="ChEBI" id="CHEBI:15378"/>
        <dbReference type="ChEBI" id="CHEBI:16526"/>
        <dbReference type="ChEBI" id="CHEBI:57287"/>
        <dbReference type="ChEBI" id="CHEBI:57384"/>
        <dbReference type="ChEBI" id="CHEBI:90725"/>
        <dbReference type="ChEBI" id="CHEBI:90736"/>
        <dbReference type="EC" id="2.3.1.199"/>
    </reaction>
</comment>
<keyword evidence="8 12" id="KW-0443">Lipid metabolism</keyword>
<dbReference type="EMBL" id="JAPDMZ010000078">
    <property type="protein sequence ID" value="KAK0551359.1"/>
    <property type="molecule type" value="Genomic_DNA"/>
</dbReference>
<evidence type="ECO:0000256" key="11">
    <source>
        <dbReference type="ARBA" id="ARBA00047375"/>
    </source>
</evidence>
<dbReference type="GO" id="GO:0005789">
    <property type="term" value="C:endoplasmic reticulum membrane"/>
    <property type="evidence" value="ECO:0007669"/>
    <property type="project" value="TreeGrafter"/>
</dbReference>
<dbReference type="GO" id="GO:0034626">
    <property type="term" value="P:fatty acid elongation, polyunsaturated fatty acid"/>
    <property type="evidence" value="ECO:0007669"/>
    <property type="project" value="TreeGrafter"/>
</dbReference>
<comment type="caution">
    <text evidence="13">The sequence shown here is derived from an EMBL/GenBank/DDBJ whole genome shotgun (WGS) entry which is preliminary data.</text>
</comment>
<keyword evidence="14" id="KW-1185">Reference proteome</keyword>
<evidence type="ECO:0000256" key="3">
    <source>
        <dbReference type="ARBA" id="ARBA00022516"/>
    </source>
</evidence>
<keyword evidence="3 12" id="KW-0444">Lipid biosynthesis</keyword>
<keyword evidence="13" id="KW-0012">Acyltransferase</keyword>
<dbReference type="InterPro" id="IPR002076">
    <property type="entry name" value="ELO_fam"/>
</dbReference>
<comment type="similarity">
    <text evidence="2 12">Belongs to the ELO family.</text>
</comment>
<dbReference type="GO" id="GO:0009922">
    <property type="term" value="F:fatty acid elongase activity"/>
    <property type="evidence" value="ECO:0007669"/>
    <property type="project" value="UniProtKB-EC"/>
</dbReference>
<keyword evidence="4 12" id="KW-0808">Transferase</keyword>
<feature type="transmembrane region" description="Helical" evidence="12">
    <location>
        <begin position="83"/>
        <end position="101"/>
    </location>
</feature>
<dbReference type="GO" id="GO:0030148">
    <property type="term" value="P:sphingolipid biosynthetic process"/>
    <property type="evidence" value="ECO:0007669"/>
    <property type="project" value="TreeGrafter"/>
</dbReference>
<dbReference type="GO" id="GO:0019367">
    <property type="term" value="P:fatty acid elongation, saturated fatty acid"/>
    <property type="evidence" value="ECO:0007669"/>
    <property type="project" value="TreeGrafter"/>
</dbReference>
<evidence type="ECO:0000256" key="7">
    <source>
        <dbReference type="ARBA" id="ARBA00022989"/>
    </source>
</evidence>
<evidence type="ECO:0000313" key="14">
    <source>
        <dbReference type="Proteomes" id="UP001176517"/>
    </source>
</evidence>
<dbReference type="Proteomes" id="UP001176517">
    <property type="component" value="Unassembled WGS sequence"/>
</dbReference>
<dbReference type="GO" id="GO:0034625">
    <property type="term" value="P:fatty acid elongation, monounsaturated fatty acid"/>
    <property type="evidence" value="ECO:0007669"/>
    <property type="project" value="TreeGrafter"/>
</dbReference>
<feature type="transmembrane region" description="Helical" evidence="12">
    <location>
        <begin position="179"/>
        <end position="199"/>
    </location>
</feature>
<gene>
    <name evidence="13" type="primary">ELO2</name>
    <name evidence="13" type="ORF">OC846_003320</name>
</gene>
<evidence type="ECO:0000256" key="1">
    <source>
        <dbReference type="ARBA" id="ARBA00004141"/>
    </source>
</evidence>
<comment type="subcellular location">
    <subcellularLocation>
        <location evidence="1">Membrane</location>
        <topology evidence="1">Multi-pass membrane protein</topology>
    </subcellularLocation>
</comment>
<keyword evidence="5 12" id="KW-0812">Transmembrane</keyword>
<accession>A0AAN6GV27</accession>
<evidence type="ECO:0000256" key="6">
    <source>
        <dbReference type="ARBA" id="ARBA00022832"/>
    </source>
</evidence>
<evidence type="ECO:0000256" key="12">
    <source>
        <dbReference type="RuleBase" id="RU361115"/>
    </source>
</evidence>
<organism evidence="13 14">
    <name type="scientific">Tilletia horrida</name>
    <dbReference type="NCBI Taxonomy" id="155126"/>
    <lineage>
        <taxon>Eukaryota</taxon>
        <taxon>Fungi</taxon>
        <taxon>Dikarya</taxon>
        <taxon>Basidiomycota</taxon>
        <taxon>Ustilaginomycotina</taxon>
        <taxon>Exobasidiomycetes</taxon>
        <taxon>Tilletiales</taxon>
        <taxon>Tilletiaceae</taxon>
        <taxon>Tilletia</taxon>
    </lineage>
</organism>
<comment type="catalytic activity">
    <reaction evidence="12">
        <text>an acyl-CoA + malonyl-CoA + H(+) = a 3-oxoacyl-CoA + CO2 + CoA</text>
        <dbReference type="Rhea" id="RHEA:50252"/>
        <dbReference type="ChEBI" id="CHEBI:15378"/>
        <dbReference type="ChEBI" id="CHEBI:16526"/>
        <dbReference type="ChEBI" id="CHEBI:57287"/>
        <dbReference type="ChEBI" id="CHEBI:57384"/>
        <dbReference type="ChEBI" id="CHEBI:58342"/>
        <dbReference type="ChEBI" id="CHEBI:90726"/>
    </reaction>
    <physiologicalReaction direction="left-to-right" evidence="12">
        <dbReference type="Rhea" id="RHEA:50253"/>
    </physiologicalReaction>
</comment>
<evidence type="ECO:0000256" key="2">
    <source>
        <dbReference type="ARBA" id="ARBA00007263"/>
    </source>
</evidence>
<evidence type="ECO:0000313" key="13">
    <source>
        <dbReference type="EMBL" id="KAK0551359.1"/>
    </source>
</evidence>
<dbReference type="GO" id="GO:0042761">
    <property type="term" value="P:very long-chain fatty acid biosynthetic process"/>
    <property type="evidence" value="ECO:0007669"/>
    <property type="project" value="TreeGrafter"/>
</dbReference>
<proteinExistence type="inferred from homology"/>
<sequence length="325" mass="36468">MTEAGFIYTSLAFVFRAAWPGSDASFDYFFTWDPPHSPWSSFPSIAFTLVGYLATIFGLRAAFNKGILTRPNPNSRQLKTIFLLHNIALSLGSALLLAAIMEEILPIWLGKGFFTAICAKESYTGTARQLYLINYFFKFWELLDTVFLVVKNKPLTGLHVFHHSATAFLCFTQLHGHTSVQWVVICLNLAVHTAMYSYYALMSLKVPCPWKRMVTTSQIVQFILDIGIIYFATYNYFVSTYAPAIPHFGKCAGEESAAVFGCIIISSYLWLFVDFYQRTYSKKAPAKIQRAAIVAAEKAYQTDGLATPADQEADYTAAADRKIKS</sequence>
<feature type="transmembrane region" description="Helical" evidence="12">
    <location>
        <begin position="44"/>
        <end position="63"/>
    </location>
</feature>
<keyword evidence="10 12" id="KW-0275">Fatty acid biosynthesis</keyword>
<keyword evidence="7 12" id="KW-1133">Transmembrane helix</keyword>
<reference evidence="13" key="1">
    <citation type="journal article" date="2023" name="PhytoFront">
        <title>Draft Genome Resources of Seven Strains of Tilletia horrida, Causal Agent of Kernel Smut of Rice.</title>
        <authorList>
            <person name="Khanal S."/>
            <person name="Antony Babu S."/>
            <person name="Zhou X.G."/>
        </authorList>
    </citation>
    <scope>NUCLEOTIDE SEQUENCE</scope>
    <source>
        <strain evidence="13">TX6</strain>
    </source>
</reference>
<evidence type="ECO:0000256" key="4">
    <source>
        <dbReference type="ARBA" id="ARBA00022679"/>
    </source>
</evidence>
<evidence type="ECO:0000256" key="9">
    <source>
        <dbReference type="ARBA" id="ARBA00023136"/>
    </source>
</evidence>
<feature type="transmembrane region" description="Helical" evidence="12">
    <location>
        <begin position="219"/>
        <end position="237"/>
    </location>
</feature>
<feature type="transmembrane region" description="Helical" evidence="12">
    <location>
        <begin position="257"/>
        <end position="276"/>
    </location>
</feature>
<dbReference type="EC" id="2.3.1.-" evidence="12"/>
<evidence type="ECO:0000256" key="5">
    <source>
        <dbReference type="ARBA" id="ARBA00022692"/>
    </source>
</evidence>
<protein>
    <recommendedName>
        <fullName evidence="12">Elongation of fatty acids protein</fullName>
        <ecNumber evidence="12">2.3.1.-</ecNumber>
    </recommendedName>
</protein>
<dbReference type="Pfam" id="PF01151">
    <property type="entry name" value="ELO"/>
    <property type="match status" value="1"/>
</dbReference>
<evidence type="ECO:0000256" key="10">
    <source>
        <dbReference type="ARBA" id="ARBA00023160"/>
    </source>
</evidence>
<evidence type="ECO:0000256" key="8">
    <source>
        <dbReference type="ARBA" id="ARBA00023098"/>
    </source>
</evidence>
<keyword evidence="6 12" id="KW-0276">Fatty acid metabolism</keyword>
<keyword evidence="9 12" id="KW-0472">Membrane</keyword>
<dbReference type="AlphaFoldDB" id="A0AAN6GV27"/>
<name>A0AAN6GV27_9BASI</name>
<dbReference type="PANTHER" id="PTHR11157:SF134">
    <property type="entry name" value="ELONGATION OF FATTY ACIDS PROTEIN 1-RELATED"/>
    <property type="match status" value="1"/>
</dbReference>